<accession>A0A0L0HTT7</accession>
<dbReference type="EMBL" id="KQ257450">
    <property type="protein sequence ID" value="KND04315.1"/>
    <property type="molecule type" value="Genomic_DNA"/>
</dbReference>
<keyword evidence="2" id="KW-0812">Transmembrane</keyword>
<gene>
    <name evidence="3" type="ORF">SPPG_00046</name>
</gene>
<organism evidence="3 4">
    <name type="scientific">Spizellomyces punctatus (strain DAOM BR117)</name>
    <dbReference type="NCBI Taxonomy" id="645134"/>
    <lineage>
        <taxon>Eukaryota</taxon>
        <taxon>Fungi</taxon>
        <taxon>Fungi incertae sedis</taxon>
        <taxon>Chytridiomycota</taxon>
        <taxon>Chytridiomycota incertae sedis</taxon>
        <taxon>Chytridiomycetes</taxon>
        <taxon>Spizellomycetales</taxon>
        <taxon>Spizellomycetaceae</taxon>
        <taxon>Spizellomyces</taxon>
    </lineage>
</organism>
<dbReference type="RefSeq" id="XP_016612354.1">
    <property type="nucleotide sequence ID" value="XM_016748383.1"/>
</dbReference>
<dbReference type="OrthoDB" id="2126843at2759"/>
<proteinExistence type="predicted"/>
<dbReference type="GeneID" id="27683800"/>
<feature type="coiled-coil region" evidence="1">
    <location>
        <begin position="223"/>
        <end position="250"/>
    </location>
</feature>
<dbReference type="AlphaFoldDB" id="A0A0L0HTT7"/>
<reference evidence="3 4" key="1">
    <citation type="submission" date="2009-08" db="EMBL/GenBank/DDBJ databases">
        <title>The Genome Sequence of Spizellomyces punctatus strain DAOM BR117.</title>
        <authorList>
            <consortium name="The Broad Institute Genome Sequencing Platform"/>
            <person name="Russ C."/>
            <person name="Cuomo C."/>
            <person name="Shea T."/>
            <person name="Young S.K."/>
            <person name="Zeng Q."/>
            <person name="Koehrsen M."/>
            <person name="Haas B."/>
            <person name="Borodovsky M."/>
            <person name="Guigo R."/>
            <person name="Alvarado L."/>
            <person name="Berlin A."/>
            <person name="Bochicchio J."/>
            <person name="Borenstein D."/>
            <person name="Chapman S."/>
            <person name="Chen Z."/>
            <person name="Engels R."/>
            <person name="Freedman E."/>
            <person name="Gellesch M."/>
            <person name="Goldberg J."/>
            <person name="Griggs A."/>
            <person name="Gujja S."/>
            <person name="Heiman D."/>
            <person name="Hepburn T."/>
            <person name="Howarth C."/>
            <person name="Jen D."/>
            <person name="Larson L."/>
            <person name="Lewis B."/>
            <person name="Mehta T."/>
            <person name="Park D."/>
            <person name="Pearson M."/>
            <person name="Roberts A."/>
            <person name="Saif S."/>
            <person name="Shenoy N."/>
            <person name="Sisk P."/>
            <person name="Stolte C."/>
            <person name="Sykes S."/>
            <person name="Thomson T."/>
            <person name="Walk T."/>
            <person name="White J."/>
            <person name="Yandava C."/>
            <person name="Burger G."/>
            <person name="Gray M.W."/>
            <person name="Holland P.W.H."/>
            <person name="King N."/>
            <person name="Lang F.B.F."/>
            <person name="Roger A.J."/>
            <person name="Ruiz-Trillo I."/>
            <person name="Lander E."/>
            <person name="Nusbaum C."/>
        </authorList>
    </citation>
    <scope>NUCLEOTIDE SEQUENCE [LARGE SCALE GENOMIC DNA]</scope>
    <source>
        <strain evidence="3 4">DAOM BR117</strain>
    </source>
</reference>
<dbReference type="InParanoid" id="A0A0L0HTT7"/>
<evidence type="ECO:0000256" key="2">
    <source>
        <dbReference type="SAM" id="Phobius"/>
    </source>
</evidence>
<evidence type="ECO:0000313" key="3">
    <source>
        <dbReference type="EMBL" id="KND04315.1"/>
    </source>
</evidence>
<dbReference type="VEuPathDB" id="FungiDB:SPPG_00046"/>
<feature type="transmembrane region" description="Helical" evidence="2">
    <location>
        <begin position="46"/>
        <end position="63"/>
    </location>
</feature>
<keyword evidence="2" id="KW-1133">Transmembrane helix</keyword>
<keyword evidence="4" id="KW-1185">Reference proteome</keyword>
<keyword evidence="2" id="KW-0472">Membrane</keyword>
<sequence>MSSVRTISRSLRLRPVLRAPQPRLTLQQRCYASGAKAAKPGASSKLLWTGIAAAVLGGGYYYIQQTPGKKKLDQAVDSAKSGDVRQAAAQATQAVSDSYPELTKTLSSLLGKEFGDAVTKALDAANKARDAASKGLDTETGRKLQERAKEIEEGARAVLRDAMELRKQAVKELGPAAKKHYEAVKDSISATKGSSWDTVETGLKALRKEGSELLEEAKQSHVGEELKKRIKDLVAKADDLRKQAEAYLHDKRK</sequence>
<name>A0A0L0HTT7_SPIPD</name>
<dbReference type="Proteomes" id="UP000053201">
    <property type="component" value="Unassembled WGS sequence"/>
</dbReference>
<protein>
    <submittedName>
        <fullName evidence="3">Uncharacterized protein</fullName>
    </submittedName>
</protein>
<keyword evidence="1" id="KW-0175">Coiled coil</keyword>
<evidence type="ECO:0000313" key="4">
    <source>
        <dbReference type="Proteomes" id="UP000053201"/>
    </source>
</evidence>
<evidence type="ECO:0000256" key="1">
    <source>
        <dbReference type="SAM" id="Coils"/>
    </source>
</evidence>